<feature type="transmembrane region" description="Helical" evidence="9">
    <location>
        <begin position="182"/>
        <end position="203"/>
    </location>
</feature>
<feature type="transmembrane region" description="Helical" evidence="9">
    <location>
        <begin position="293"/>
        <end position="320"/>
    </location>
</feature>
<dbReference type="InterPro" id="IPR050549">
    <property type="entry name" value="MFS_Trehalose_Transporter"/>
</dbReference>
<dbReference type="PROSITE" id="PS50850">
    <property type="entry name" value="MFS"/>
    <property type="match status" value="1"/>
</dbReference>
<evidence type="ECO:0000256" key="4">
    <source>
        <dbReference type="ARBA" id="ARBA00022597"/>
    </source>
</evidence>
<dbReference type="SUPFAM" id="SSF103473">
    <property type="entry name" value="MFS general substrate transporter"/>
    <property type="match status" value="1"/>
</dbReference>
<keyword evidence="7 9" id="KW-0472">Membrane</keyword>
<dbReference type="InterPro" id="IPR005829">
    <property type="entry name" value="Sugar_transporter_CS"/>
</dbReference>
<dbReference type="EMBL" id="JAPWTK010000174">
    <property type="protein sequence ID" value="KAJ8946862.1"/>
    <property type="molecule type" value="Genomic_DNA"/>
</dbReference>
<comment type="subcellular location">
    <subcellularLocation>
        <location evidence="1">Cell membrane</location>
        <topology evidence="1">Multi-pass membrane protein</topology>
    </subcellularLocation>
</comment>
<feature type="transmembrane region" description="Helical" evidence="9">
    <location>
        <begin position="357"/>
        <end position="377"/>
    </location>
</feature>
<feature type="transmembrane region" description="Helical" evidence="9">
    <location>
        <begin position="326"/>
        <end position="345"/>
    </location>
</feature>
<dbReference type="FunFam" id="1.20.1250.20:FF:000218">
    <property type="entry name" value="facilitated trehalose transporter Tret1"/>
    <property type="match status" value="1"/>
</dbReference>
<organism evidence="11 12">
    <name type="scientific">Aromia moschata</name>
    <dbReference type="NCBI Taxonomy" id="1265417"/>
    <lineage>
        <taxon>Eukaryota</taxon>
        <taxon>Metazoa</taxon>
        <taxon>Ecdysozoa</taxon>
        <taxon>Arthropoda</taxon>
        <taxon>Hexapoda</taxon>
        <taxon>Insecta</taxon>
        <taxon>Pterygota</taxon>
        <taxon>Neoptera</taxon>
        <taxon>Endopterygota</taxon>
        <taxon>Coleoptera</taxon>
        <taxon>Polyphaga</taxon>
        <taxon>Cucujiformia</taxon>
        <taxon>Chrysomeloidea</taxon>
        <taxon>Cerambycidae</taxon>
        <taxon>Cerambycinae</taxon>
        <taxon>Callichromatini</taxon>
        <taxon>Aromia</taxon>
    </lineage>
</organism>
<reference evidence="11" key="1">
    <citation type="journal article" date="2023" name="Insect Mol. Biol.">
        <title>Genome sequencing provides insights into the evolution of gene families encoding plant cell wall-degrading enzymes in longhorned beetles.</title>
        <authorList>
            <person name="Shin N.R."/>
            <person name="Okamura Y."/>
            <person name="Kirsch R."/>
            <person name="Pauchet Y."/>
        </authorList>
    </citation>
    <scope>NUCLEOTIDE SEQUENCE</scope>
    <source>
        <strain evidence="11">AMC_N1</strain>
    </source>
</reference>
<feature type="coiled-coil region" evidence="8">
    <location>
        <begin position="233"/>
        <end position="260"/>
    </location>
</feature>
<dbReference type="PANTHER" id="PTHR48021">
    <property type="match status" value="1"/>
</dbReference>
<feature type="transmembrane region" description="Helical" evidence="9">
    <location>
        <begin position="51"/>
        <end position="73"/>
    </location>
</feature>
<evidence type="ECO:0000256" key="1">
    <source>
        <dbReference type="ARBA" id="ARBA00004651"/>
    </source>
</evidence>
<keyword evidence="5 9" id="KW-0812">Transmembrane</keyword>
<keyword evidence="3" id="KW-1003">Cell membrane</keyword>
<feature type="transmembrane region" description="Helical" evidence="9">
    <location>
        <begin position="122"/>
        <end position="142"/>
    </location>
</feature>
<evidence type="ECO:0000256" key="8">
    <source>
        <dbReference type="SAM" id="Coils"/>
    </source>
</evidence>
<dbReference type="Proteomes" id="UP001162162">
    <property type="component" value="Unassembled WGS sequence"/>
</dbReference>
<evidence type="ECO:0000256" key="2">
    <source>
        <dbReference type="ARBA" id="ARBA00022448"/>
    </source>
</evidence>
<feature type="transmembrane region" description="Helical" evidence="9">
    <location>
        <begin position="209"/>
        <end position="235"/>
    </location>
</feature>
<keyword evidence="12" id="KW-1185">Reference proteome</keyword>
<feature type="domain" description="Major facilitator superfamily (MFS) profile" evidence="10">
    <location>
        <begin position="48"/>
        <end position="482"/>
    </location>
</feature>
<gene>
    <name evidence="11" type="ORF">NQ318_006772</name>
</gene>
<evidence type="ECO:0000256" key="7">
    <source>
        <dbReference type="ARBA" id="ARBA00023136"/>
    </source>
</evidence>
<feature type="transmembrane region" description="Helical" evidence="9">
    <location>
        <begin position="410"/>
        <end position="433"/>
    </location>
</feature>
<evidence type="ECO:0000256" key="5">
    <source>
        <dbReference type="ARBA" id="ARBA00022692"/>
    </source>
</evidence>
<dbReference type="GO" id="GO:0022857">
    <property type="term" value="F:transmembrane transporter activity"/>
    <property type="evidence" value="ECO:0007669"/>
    <property type="project" value="InterPro"/>
</dbReference>
<keyword evidence="8" id="KW-0175">Coiled coil</keyword>
<dbReference type="PANTHER" id="PTHR48021:SF47">
    <property type="entry name" value="GH17672P"/>
    <property type="match status" value="1"/>
</dbReference>
<protein>
    <recommendedName>
        <fullName evidence="10">Major facilitator superfamily (MFS) profile domain-containing protein</fullName>
    </recommendedName>
</protein>
<accession>A0AAV8Y629</accession>
<evidence type="ECO:0000256" key="6">
    <source>
        <dbReference type="ARBA" id="ARBA00022989"/>
    </source>
</evidence>
<keyword evidence="4" id="KW-0762">Sugar transport</keyword>
<dbReference type="AlphaFoldDB" id="A0AAV8Y629"/>
<evidence type="ECO:0000259" key="10">
    <source>
        <dbReference type="PROSITE" id="PS50850"/>
    </source>
</evidence>
<dbReference type="Gene3D" id="1.20.1250.20">
    <property type="entry name" value="MFS general substrate transporter like domains"/>
    <property type="match status" value="1"/>
</dbReference>
<sequence length="482" mass="52805">MHINLCICIALSVRVRVISDFSPTVGLSAVSSYKIVADRLSVVCVGHNLKLYFLGNLVALTAGASIGWPAPYLAKLSSEDHAPLSRPVNTNELAWLASLMSLAALFSALVSAVVADRIGRKWCLVAFSVPMVASDILFLFSTSVAELYAARILVGIGVGSVWSIIPVYVAEISKPENRGVTSLFFMIACSTSQIITYIVAQFISIRIHAIISLAYTTSFLVLFGIFVPESPYYLVIAKKMDKAEKNLARLRRTDDVKEELALIVNTVEDAKIMKSNSDSWKEIFHSKPVVKGLLVTLGLFFFQQMCGSAVMAVYLQLIFIATKTGLSSAMCLIISSVIQFLSTLIATQFIDLVDRRVLLFVANVGLTTAVAGLGTYFHFQSAGFNMNCGLGSLTFVIGAEILPTNHLRTYLNGIATTFCIGTAFAVSFSFPYLELFWARKIDKAENLSKLTVRWTDDVREESLIVNTVEDDKDGYPSIFVDH</sequence>
<comment type="caution">
    <text evidence="11">The sequence shown here is derived from an EMBL/GenBank/DDBJ whole genome shotgun (WGS) entry which is preliminary data.</text>
</comment>
<feature type="transmembrane region" description="Helical" evidence="9">
    <location>
        <begin position="93"/>
        <end position="115"/>
    </location>
</feature>
<name>A0AAV8Y629_9CUCU</name>
<dbReference type="InterPro" id="IPR020846">
    <property type="entry name" value="MFS_dom"/>
</dbReference>
<dbReference type="Pfam" id="PF00083">
    <property type="entry name" value="Sugar_tr"/>
    <property type="match status" value="1"/>
</dbReference>
<dbReference type="GO" id="GO:0005886">
    <property type="term" value="C:plasma membrane"/>
    <property type="evidence" value="ECO:0007669"/>
    <property type="project" value="UniProtKB-SubCell"/>
</dbReference>
<dbReference type="PROSITE" id="PS00216">
    <property type="entry name" value="SUGAR_TRANSPORT_1"/>
    <property type="match status" value="1"/>
</dbReference>
<dbReference type="InterPro" id="IPR036259">
    <property type="entry name" value="MFS_trans_sf"/>
</dbReference>
<evidence type="ECO:0000256" key="9">
    <source>
        <dbReference type="SAM" id="Phobius"/>
    </source>
</evidence>
<dbReference type="InterPro" id="IPR005828">
    <property type="entry name" value="MFS_sugar_transport-like"/>
</dbReference>
<keyword evidence="6 9" id="KW-1133">Transmembrane helix</keyword>
<feature type="transmembrane region" description="Helical" evidence="9">
    <location>
        <begin position="148"/>
        <end position="170"/>
    </location>
</feature>
<dbReference type="PROSITE" id="PS00217">
    <property type="entry name" value="SUGAR_TRANSPORT_2"/>
    <property type="match status" value="1"/>
</dbReference>
<evidence type="ECO:0000256" key="3">
    <source>
        <dbReference type="ARBA" id="ARBA00022475"/>
    </source>
</evidence>
<evidence type="ECO:0000313" key="11">
    <source>
        <dbReference type="EMBL" id="KAJ8946862.1"/>
    </source>
</evidence>
<proteinExistence type="predicted"/>
<evidence type="ECO:0000313" key="12">
    <source>
        <dbReference type="Proteomes" id="UP001162162"/>
    </source>
</evidence>
<keyword evidence="2" id="KW-0813">Transport</keyword>